<evidence type="ECO:0000256" key="1">
    <source>
        <dbReference type="SAM" id="Phobius"/>
    </source>
</evidence>
<keyword evidence="3" id="KW-1185">Reference proteome</keyword>
<dbReference type="EMBL" id="AEJB01000272">
    <property type="protein sequence ID" value="ELP67623.1"/>
    <property type="molecule type" value="Genomic_DNA"/>
</dbReference>
<sequence length="96" mass="9647">MLIAVLCLAALAPGAATAWLLRERGTLIAVLAGAGVTVSLPFLLACSLVAFPPLGVAIAAVAALAALKAYDDGRVWIGTAWTAAMLIACACAGWPR</sequence>
<dbReference type="Proteomes" id="UP000010931">
    <property type="component" value="Unassembled WGS sequence"/>
</dbReference>
<evidence type="ECO:0000313" key="2">
    <source>
        <dbReference type="EMBL" id="ELP67623.1"/>
    </source>
</evidence>
<comment type="caution">
    <text evidence="2">The sequence shown here is derived from an EMBL/GenBank/DDBJ whole genome shotgun (WGS) entry which is preliminary data.</text>
</comment>
<feature type="transmembrane region" description="Helical" evidence="1">
    <location>
        <begin position="74"/>
        <end position="95"/>
    </location>
</feature>
<proteinExistence type="predicted"/>
<name>L7F7R6_STRT8</name>
<keyword evidence="1" id="KW-0472">Membrane</keyword>
<dbReference type="AlphaFoldDB" id="L7F7R6"/>
<dbReference type="RefSeq" id="WP_006377149.1">
    <property type="nucleotide sequence ID" value="NZ_AEJB01000272.1"/>
</dbReference>
<keyword evidence="1" id="KW-1133">Transmembrane helix</keyword>
<reference evidence="2 3" key="1">
    <citation type="journal article" date="2011" name="Plasmid">
        <title>Streptomyces turgidiscabies Car8 contains a modular pathogenicity island that shares virulence genes with other actinobacterial plant pathogens.</title>
        <authorList>
            <person name="Huguet-Tapia J.C."/>
            <person name="Badger J.H."/>
            <person name="Loria R."/>
            <person name="Pettis G.S."/>
        </authorList>
    </citation>
    <scope>NUCLEOTIDE SEQUENCE [LARGE SCALE GENOMIC DNA]</scope>
    <source>
        <strain evidence="2 3">Car8</strain>
    </source>
</reference>
<gene>
    <name evidence="2" type="ORF">STRTUCAR8_08584</name>
</gene>
<organism evidence="2 3">
    <name type="scientific">Streptomyces turgidiscabies (strain Car8)</name>
    <dbReference type="NCBI Taxonomy" id="698760"/>
    <lineage>
        <taxon>Bacteria</taxon>
        <taxon>Bacillati</taxon>
        <taxon>Actinomycetota</taxon>
        <taxon>Actinomycetes</taxon>
        <taxon>Kitasatosporales</taxon>
        <taxon>Streptomycetaceae</taxon>
        <taxon>Streptomyces</taxon>
    </lineage>
</organism>
<dbReference type="PATRIC" id="fig|698760.3.peg.3595"/>
<keyword evidence="1" id="KW-0812">Transmembrane</keyword>
<feature type="transmembrane region" description="Helical" evidence="1">
    <location>
        <begin position="42"/>
        <end position="67"/>
    </location>
</feature>
<accession>L7F7R6</accession>
<protein>
    <submittedName>
        <fullName evidence="2">Uncharacterized protein</fullName>
    </submittedName>
</protein>
<evidence type="ECO:0000313" key="3">
    <source>
        <dbReference type="Proteomes" id="UP000010931"/>
    </source>
</evidence>